<evidence type="ECO:0000313" key="1">
    <source>
        <dbReference type="EMBL" id="SVA41251.1"/>
    </source>
</evidence>
<dbReference type="EMBL" id="UINC01009193">
    <property type="protein sequence ID" value="SVA41251.1"/>
    <property type="molecule type" value="Genomic_DNA"/>
</dbReference>
<accession>A0A381VMG7</accession>
<feature type="non-terminal residue" evidence="1">
    <location>
        <position position="1"/>
    </location>
</feature>
<gene>
    <name evidence="1" type="ORF">METZ01_LOCUS94105</name>
</gene>
<reference evidence="1" key="1">
    <citation type="submission" date="2018-05" db="EMBL/GenBank/DDBJ databases">
        <authorList>
            <person name="Lanie J.A."/>
            <person name="Ng W.-L."/>
            <person name="Kazmierczak K.M."/>
            <person name="Andrzejewski T.M."/>
            <person name="Davidsen T.M."/>
            <person name="Wayne K.J."/>
            <person name="Tettelin H."/>
            <person name="Glass J.I."/>
            <person name="Rusch D."/>
            <person name="Podicherti R."/>
            <person name="Tsui H.-C.T."/>
            <person name="Winkler M.E."/>
        </authorList>
    </citation>
    <scope>NUCLEOTIDE SEQUENCE</scope>
</reference>
<protein>
    <submittedName>
        <fullName evidence="1">Uncharacterized protein</fullName>
    </submittedName>
</protein>
<dbReference type="AlphaFoldDB" id="A0A381VMG7"/>
<organism evidence="1">
    <name type="scientific">marine metagenome</name>
    <dbReference type="NCBI Taxonomy" id="408172"/>
    <lineage>
        <taxon>unclassified sequences</taxon>
        <taxon>metagenomes</taxon>
        <taxon>ecological metagenomes</taxon>
    </lineage>
</organism>
<name>A0A381VMG7_9ZZZZ</name>
<sequence length="25" mass="2822">MKPIVFQPMDMSTAESLLKEAKTIL</sequence>
<feature type="non-terminal residue" evidence="1">
    <location>
        <position position="25"/>
    </location>
</feature>
<proteinExistence type="predicted"/>